<protein>
    <submittedName>
        <fullName evidence="1">Uncharacterized protein</fullName>
    </submittedName>
</protein>
<dbReference type="Proteomes" id="UP001062846">
    <property type="component" value="Chromosome 1"/>
</dbReference>
<evidence type="ECO:0000313" key="1">
    <source>
        <dbReference type="EMBL" id="KAI8572110.1"/>
    </source>
</evidence>
<gene>
    <name evidence="1" type="ORF">RHMOL_Rhmol01G0173000</name>
</gene>
<organism evidence="1 2">
    <name type="scientific">Rhododendron molle</name>
    <name type="common">Chinese azalea</name>
    <name type="synonym">Azalea mollis</name>
    <dbReference type="NCBI Taxonomy" id="49168"/>
    <lineage>
        <taxon>Eukaryota</taxon>
        <taxon>Viridiplantae</taxon>
        <taxon>Streptophyta</taxon>
        <taxon>Embryophyta</taxon>
        <taxon>Tracheophyta</taxon>
        <taxon>Spermatophyta</taxon>
        <taxon>Magnoliopsida</taxon>
        <taxon>eudicotyledons</taxon>
        <taxon>Gunneridae</taxon>
        <taxon>Pentapetalae</taxon>
        <taxon>asterids</taxon>
        <taxon>Ericales</taxon>
        <taxon>Ericaceae</taxon>
        <taxon>Ericoideae</taxon>
        <taxon>Rhodoreae</taxon>
        <taxon>Rhododendron</taxon>
    </lineage>
</organism>
<keyword evidence="2" id="KW-1185">Reference proteome</keyword>
<comment type="caution">
    <text evidence="1">The sequence shown here is derived from an EMBL/GenBank/DDBJ whole genome shotgun (WGS) entry which is preliminary data.</text>
</comment>
<name>A0ACC0Q309_RHOML</name>
<accession>A0ACC0Q309</accession>
<dbReference type="EMBL" id="CM046388">
    <property type="protein sequence ID" value="KAI8572110.1"/>
    <property type="molecule type" value="Genomic_DNA"/>
</dbReference>
<evidence type="ECO:0000313" key="2">
    <source>
        <dbReference type="Proteomes" id="UP001062846"/>
    </source>
</evidence>
<sequence length="151" mass="17627">MYPPMCKHPDLSTLPRALIWSKENMGTKEGRGNLNAFRLYLDDFRASQINWDPWRVPKLDPEYLARSRAITASRSSRCQGHFHPELCNTSEYTRAELERFTQPNTELMRNLRPELEYPAYQRDRLAGPLCVRAFRDVRSQARGAAEERRAA</sequence>
<reference evidence="1" key="1">
    <citation type="submission" date="2022-02" db="EMBL/GenBank/DDBJ databases">
        <title>Plant Genome Project.</title>
        <authorList>
            <person name="Zhang R.-G."/>
        </authorList>
    </citation>
    <scope>NUCLEOTIDE SEQUENCE</scope>
    <source>
        <strain evidence="1">AT1</strain>
    </source>
</reference>
<proteinExistence type="predicted"/>